<dbReference type="AlphaFoldDB" id="Q5Z7E9"/>
<evidence type="ECO:0000313" key="1">
    <source>
        <dbReference type="EMBL" id="BAD54165.1"/>
    </source>
</evidence>
<gene>
    <name evidence="1" type="primary">OSJNBa0092H22.12</name>
</gene>
<reference evidence="2" key="2">
    <citation type="journal article" date="2008" name="Nucleic Acids Res.">
        <title>The rice annotation project database (RAP-DB): 2008 update.</title>
        <authorList>
            <consortium name="The rice annotation project (RAP)"/>
        </authorList>
    </citation>
    <scope>GENOME REANNOTATION</scope>
    <source>
        <strain evidence="2">cv. Nipponbare</strain>
    </source>
</reference>
<protein>
    <submittedName>
        <fullName evidence="1">Uncharacterized protein</fullName>
    </submittedName>
</protein>
<accession>Q5Z7E9</accession>
<name>Q5Z7E9_ORYSJ</name>
<sequence>MSCCPLVFLRCFTTAADTYILPHAATSPLLPIGKKTACHRASRRSIEVKKPSGDPGRAHEPLHVLVSSTGKITARQPCATFAARICCLAR</sequence>
<reference evidence="2" key="1">
    <citation type="journal article" date="2005" name="Nature">
        <title>The map-based sequence of the rice genome.</title>
        <authorList>
            <consortium name="International rice genome sequencing project (IRGSP)"/>
            <person name="Matsumoto T."/>
            <person name="Wu J."/>
            <person name="Kanamori H."/>
            <person name="Katayose Y."/>
            <person name="Fujisawa M."/>
            <person name="Namiki N."/>
            <person name="Mizuno H."/>
            <person name="Yamamoto K."/>
            <person name="Antonio B.A."/>
            <person name="Baba T."/>
            <person name="Sakata K."/>
            <person name="Nagamura Y."/>
            <person name="Aoki H."/>
            <person name="Arikawa K."/>
            <person name="Arita K."/>
            <person name="Bito T."/>
            <person name="Chiden Y."/>
            <person name="Fujitsuka N."/>
            <person name="Fukunaka R."/>
            <person name="Hamada M."/>
            <person name="Harada C."/>
            <person name="Hayashi A."/>
            <person name="Hijishita S."/>
            <person name="Honda M."/>
            <person name="Hosokawa S."/>
            <person name="Ichikawa Y."/>
            <person name="Idonuma A."/>
            <person name="Iijima M."/>
            <person name="Ikeda M."/>
            <person name="Ikeno M."/>
            <person name="Ito K."/>
            <person name="Ito S."/>
            <person name="Ito T."/>
            <person name="Ito Y."/>
            <person name="Ito Y."/>
            <person name="Iwabuchi A."/>
            <person name="Kamiya K."/>
            <person name="Karasawa W."/>
            <person name="Kurita K."/>
            <person name="Katagiri S."/>
            <person name="Kikuta A."/>
            <person name="Kobayashi H."/>
            <person name="Kobayashi N."/>
            <person name="Machita K."/>
            <person name="Maehara T."/>
            <person name="Masukawa M."/>
            <person name="Mizubayashi T."/>
            <person name="Mukai Y."/>
            <person name="Nagasaki H."/>
            <person name="Nagata Y."/>
            <person name="Naito S."/>
            <person name="Nakashima M."/>
            <person name="Nakama Y."/>
            <person name="Nakamichi Y."/>
            <person name="Nakamura M."/>
            <person name="Meguro A."/>
            <person name="Negishi M."/>
            <person name="Ohta I."/>
            <person name="Ohta T."/>
            <person name="Okamoto M."/>
            <person name="Ono N."/>
            <person name="Saji S."/>
            <person name="Sakaguchi M."/>
            <person name="Sakai K."/>
            <person name="Shibata M."/>
            <person name="Shimokawa T."/>
            <person name="Song J."/>
            <person name="Takazaki Y."/>
            <person name="Terasawa K."/>
            <person name="Tsugane M."/>
            <person name="Tsuji K."/>
            <person name="Ueda S."/>
            <person name="Waki K."/>
            <person name="Yamagata H."/>
            <person name="Yamamoto M."/>
            <person name="Yamamoto S."/>
            <person name="Yamane H."/>
            <person name="Yoshiki S."/>
            <person name="Yoshihara R."/>
            <person name="Yukawa K."/>
            <person name="Zhong H."/>
            <person name="Yano M."/>
            <person name="Yuan Q."/>
            <person name="Ouyang S."/>
            <person name="Liu J."/>
            <person name="Jones K.M."/>
            <person name="Gansberger K."/>
            <person name="Moffat K."/>
            <person name="Hill J."/>
            <person name="Bera J."/>
            <person name="Fadrosh D."/>
            <person name="Jin S."/>
            <person name="Johri S."/>
            <person name="Kim M."/>
            <person name="Overton L."/>
            <person name="Reardon M."/>
            <person name="Tsitrin T."/>
            <person name="Vuong H."/>
            <person name="Weaver B."/>
            <person name="Ciecko A."/>
            <person name="Tallon L."/>
            <person name="Jackson J."/>
            <person name="Pai G."/>
            <person name="Aken S.V."/>
            <person name="Utterback T."/>
            <person name="Reidmuller S."/>
            <person name="Feldblyum T."/>
            <person name="Hsiao J."/>
            <person name="Zismann V."/>
            <person name="Iobst S."/>
            <person name="de Vazeille A.R."/>
            <person name="Buell C.R."/>
            <person name="Ying K."/>
            <person name="Li Y."/>
            <person name="Lu T."/>
            <person name="Huang Y."/>
            <person name="Zhao Q."/>
            <person name="Feng Q."/>
            <person name="Zhang L."/>
            <person name="Zhu J."/>
            <person name="Weng Q."/>
            <person name="Mu J."/>
            <person name="Lu Y."/>
            <person name="Fan D."/>
            <person name="Liu Y."/>
            <person name="Guan J."/>
            <person name="Zhang Y."/>
            <person name="Yu S."/>
            <person name="Liu X."/>
            <person name="Zhang Y."/>
            <person name="Hong G."/>
            <person name="Han B."/>
            <person name="Choisne N."/>
            <person name="Demange N."/>
            <person name="Orjeda G."/>
            <person name="Samain S."/>
            <person name="Cattolico L."/>
            <person name="Pelletier E."/>
            <person name="Couloux A."/>
            <person name="Segurens B."/>
            <person name="Wincker P."/>
            <person name="D'Hont A."/>
            <person name="Scarpelli C."/>
            <person name="Weissenbach J."/>
            <person name="Salanoubat M."/>
            <person name="Quetier F."/>
            <person name="Yu Y."/>
            <person name="Kim H.R."/>
            <person name="Rambo T."/>
            <person name="Currie J."/>
            <person name="Collura K."/>
            <person name="Luo M."/>
            <person name="Yang T."/>
            <person name="Ammiraju J.S.S."/>
            <person name="Engler F."/>
            <person name="Soderlund C."/>
            <person name="Wing R.A."/>
            <person name="Palmer L.E."/>
            <person name="de la Bastide M."/>
            <person name="Spiegel L."/>
            <person name="Nascimento L."/>
            <person name="Zutavern T."/>
            <person name="O'Shaughnessy A."/>
            <person name="Dike S."/>
            <person name="Dedhia N."/>
            <person name="Preston R."/>
            <person name="Balija V."/>
            <person name="McCombie W.R."/>
            <person name="Chow T."/>
            <person name="Chen H."/>
            <person name="Chung M."/>
            <person name="Chen C."/>
            <person name="Shaw J."/>
            <person name="Wu H."/>
            <person name="Hsiao K."/>
            <person name="Chao Y."/>
            <person name="Chu M."/>
            <person name="Cheng C."/>
            <person name="Hour A."/>
            <person name="Lee P."/>
            <person name="Lin S."/>
            <person name="Lin Y."/>
            <person name="Liou J."/>
            <person name="Liu S."/>
            <person name="Hsing Y."/>
            <person name="Raghuvanshi S."/>
            <person name="Mohanty A."/>
            <person name="Bharti A.K."/>
            <person name="Gaur A."/>
            <person name="Gupta V."/>
            <person name="Kumar D."/>
            <person name="Ravi V."/>
            <person name="Vij S."/>
            <person name="Kapur A."/>
            <person name="Khurana P."/>
            <person name="Khurana P."/>
            <person name="Khurana J.P."/>
            <person name="Tyagi A.K."/>
            <person name="Gaikwad K."/>
            <person name="Singh A."/>
            <person name="Dalal V."/>
            <person name="Srivastava S."/>
            <person name="Dixit A."/>
            <person name="Pal A.K."/>
            <person name="Ghazi I.A."/>
            <person name="Yadav M."/>
            <person name="Pandit A."/>
            <person name="Bhargava A."/>
            <person name="Sureshbabu K."/>
            <person name="Batra K."/>
            <person name="Sharma T.R."/>
            <person name="Mohapatra T."/>
            <person name="Singh N.K."/>
            <person name="Messing J."/>
            <person name="Nelson A.B."/>
            <person name="Fuks G."/>
            <person name="Kavchok S."/>
            <person name="Keizer G."/>
            <person name="Linton E."/>
            <person name="Llaca V."/>
            <person name="Song R."/>
            <person name="Tanyolac B."/>
            <person name="Young S."/>
            <person name="Ho-Il K."/>
            <person name="Hahn J.H."/>
            <person name="Sangsakoo G."/>
            <person name="Vanavichit A."/>
            <person name="de Mattos Luiz.A.T."/>
            <person name="Zimmer P.D."/>
            <person name="Malone G."/>
            <person name="Dellagostin O."/>
            <person name="de Oliveira A.C."/>
            <person name="Bevan M."/>
            <person name="Bancroft I."/>
            <person name="Minx P."/>
            <person name="Cordum H."/>
            <person name="Wilson R."/>
            <person name="Cheng Z."/>
            <person name="Jin W."/>
            <person name="Jiang J."/>
            <person name="Leong S.A."/>
            <person name="Iwama H."/>
            <person name="Gojobori T."/>
            <person name="Itoh T."/>
            <person name="Niimura Y."/>
            <person name="Fujii Y."/>
            <person name="Habara T."/>
            <person name="Sakai H."/>
            <person name="Sato Y."/>
            <person name="Wilson G."/>
            <person name="Kumar K."/>
            <person name="McCouch S."/>
            <person name="Juretic N."/>
            <person name="Hoen D."/>
            <person name="Wright S."/>
            <person name="Bruskiewich R."/>
            <person name="Bureau T."/>
            <person name="Miyao A."/>
            <person name="Hirochika H."/>
            <person name="Nishikawa T."/>
            <person name="Kadowaki K."/>
            <person name="Sugiura M."/>
            <person name="Burr B."/>
            <person name="Sasaki T."/>
        </authorList>
    </citation>
    <scope>NUCLEOTIDE SEQUENCE [LARGE SCALE GENOMIC DNA]</scope>
    <source>
        <strain evidence="2">cv. Nipponbare</strain>
    </source>
</reference>
<proteinExistence type="predicted"/>
<organism evidence="1 2">
    <name type="scientific">Oryza sativa subsp. japonica</name>
    <name type="common">Rice</name>
    <dbReference type="NCBI Taxonomy" id="39947"/>
    <lineage>
        <taxon>Eukaryota</taxon>
        <taxon>Viridiplantae</taxon>
        <taxon>Streptophyta</taxon>
        <taxon>Embryophyta</taxon>
        <taxon>Tracheophyta</taxon>
        <taxon>Spermatophyta</taxon>
        <taxon>Magnoliopsida</taxon>
        <taxon>Liliopsida</taxon>
        <taxon>Poales</taxon>
        <taxon>Poaceae</taxon>
        <taxon>BOP clade</taxon>
        <taxon>Oryzoideae</taxon>
        <taxon>Oryzeae</taxon>
        <taxon>Oryzinae</taxon>
        <taxon>Oryza</taxon>
        <taxon>Oryza sativa</taxon>
    </lineage>
</organism>
<dbReference type="EMBL" id="AP004740">
    <property type="protein sequence ID" value="BAD54165.1"/>
    <property type="molecule type" value="Genomic_DNA"/>
</dbReference>
<evidence type="ECO:0000313" key="2">
    <source>
        <dbReference type="Proteomes" id="UP000000763"/>
    </source>
</evidence>
<dbReference type="Proteomes" id="UP000000763">
    <property type="component" value="Chromosome 6"/>
</dbReference>